<dbReference type="GO" id="GO:0006508">
    <property type="term" value="P:proteolysis"/>
    <property type="evidence" value="ECO:0007669"/>
    <property type="project" value="InterPro"/>
</dbReference>
<accession>A0A443S8I6</accession>
<comment type="cofactor">
    <cofactor evidence="1">
        <name>Zn(2+)</name>
        <dbReference type="ChEBI" id="CHEBI:29105"/>
    </cofactor>
</comment>
<dbReference type="PANTHER" id="PTHR12147">
    <property type="entry name" value="METALLOPEPTIDASE M28 FAMILY MEMBER"/>
    <property type="match status" value="1"/>
</dbReference>
<dbReference type="Gene3D" id="3.40.630.10">
    <property type="entry name" value="Zn peptidases"/>
    <property type="match status" value="1"/>
</dbReference>
<evidence type="ECO:0000259" key="3">
    <source>
        <dbReference type="Pfam" id="PF04389"/>
    </source>
</evidence>
<comment type="similarity">
    <text evidence="2">Belongs to the peptidase M28 family. M28B subfamily.</text>
</comment>
<evidence type="ECO:0000256" key="2">
    <source>
        <dbReference type="ARBA" id="ARBA00005634"/>
    </source>
</evidence>
<evidence type="ECO:0000313" key="4">
    <source>
        <dbReference type="EMBL" id="RWS23868.1"/>
    </source>
</evidence>
<gene>
    <name evidence="4" type="ORF">B4U80_00820</name>
</gene>
<dbReference type="OrthoDB" id="2214at2759"/>
<reference evidence="4 5" key="1">
    <citation type="journal article" date="2018" name="Gigascience">
        <title>Genomes of trombidid mites reveal novel predicted allergens and laterally-transferred genes associated with secondary metabolism.</title>
        <authorList>
            <person name="Dong X."/>
            <person name="Chaisiri K."/>
            <person name="Xia D."/>
            <person name="Armstrong S.D."/>
            <person name="Fang Y."/>
            <person name="Donnelly M.J."/>
            <person name="Kadowaki T."/>
            <person name="McGarry J.W."/>
            <person name="Darby A.C."/>
            <person name="Makepeace B.L."/>
        </authorList>
    </citation>
    <scope>NUCLEOTIDE SEQUENCE [LARGE SCALE GENOMIC DNA]</scope>
    <source>
        <strain evidence="4">UoL-UT</strain>
    </source>
</reference>
<dbReference type="STRING" id="299467.A0A443S8I6"/>
<comment type="caution">
    <text evidence="4">The sequence shown here is derived from an EMBL/GenBank/DDBJ whole genome shotgun (WGS) entry which is preliminary data.</text>
</comment>
<evidence type="ECO:0000313" key="5">
    <source>
        <dbReference type="Proteomes" id="UP000288716"/>
    </source>
</evidence>
<keyword evidence="5" id="KW-1185">Reference proteome</keyword>
<dbReference type="AlphaFoldDB" id="A0A443S8I6"/>
<dbReference type="Pfam" id="PF04389">
    <property type="entry name" value="Peptidase_M28"/>
    <property type="match status" value="1"/>
</dbReference>
<proteinExistence type="inferred from homology"/>
<organism evidence="4 5">
    <name type="scientific">Leptotrombidium deliense</name>
    <dbReference type="NCBI Taxonomy" id="299467"/>
    <lineage>
        <taxon>Eukaryota</taxon>
        <taxon>Metazoa</taxon>
        <taxon>Ecdysozoa</taxon>
        <taxon>Arthropoda</taxon>
        <taxon>Chelicerata</taxon>
        <taxon>Arachnida</taxon>
        <taxon>Acari</taxon>
        <taxon>Acariformes</taxon>
        <taxon>Trombidiformes</taxon>
        <taxon>Prostigmata</taxon>
        <taxon>Anystina</taxon>
        <taxon>Parasitengona</taxon>
        <taxon>Trombiculoidea</taxon>
        <taxon>Trombiculidae</taxon>
        <taxon>Leptotrombidium</taxon>
    </lineage>
</organism>
<dbReference type="SUPFAM" id="SSF53187">
    <property type="entry name" value="Zn-dependent exopeptidases"/>
    <property type="match status" value="1"/>
</dbReference>
<feature type="domain" description="Peptidase M28" evidence="3">
    <location>
        <begin position="155"/>
        <end position="236"/>
    </location>
</feature>
<dbReference type="PANTHER" id="PTHR12147:SF26">
    <property type="entry name" value="PEPTIDASE M28 DOMAIN-CONTAINING PROTEIN"/>
    <property type="match status" value="1"/>
</dbReference>
<dbReference type="Proteomes" id="UP000288716">
    <property type="component" value="Unassembled WGS sequence"/>
</dbReference>
<name>A0A443S8I6_9ACAR</name>
<evidence type="ECO:0000256" key="1">
    <source>
        <dbReference type="ARBA" id="ARBA00001947"/>
    </source>
</evidence>
<sequence length="430" mass="49144">MNATNHVKRECQDFFDYVCKNNTLIGSDNGNIESIFAKPSNSGETHQSELVKSEENMIMKFFTKTNKEKSRTLKLPKTEAPNSLDFSAFNQTHADITLLNNTLIRLFSKPRNHFHDSKYKNNVRMSIVQILQSYSFNVEIQTFSFPRKFIWNAKNVIGIMPSPNYEKPHDRIVVIGGHYDTLEGVPGVDDNGSGSVFVLEAARLLSKYKKQLNATIYFILFDEEEMGLEGSIAFVDDYLVPKVLNAKKGQFFGAYIADMLLLFDDEPNSQSVEPGLKYLCPDAYEWMSNNSFRGDFISVVSRDADLFLWKIFKESWDEIDENRYKTMLIKAPLAANYYSMQLENKGSFFRSDHASFWTAARSNDHIDTLPAVVLTDLGPWRGYQRKCYHQPCDNTIQLTETNLKFLAKTIDSTVGSVLKIAKIKETTESV</sequence>
<dbReference type="GO" id="GO:0008235">
    <property type="term" value="F:metalloexopeptidase activity"/>
    <property type="evidence" value="ECO:0007669"/>
    <property type="project" value="InterPro"/>
</dbReference>
<protein>
    <recommendedName>
        <fullName evidence="3">Peptidase M28 domain-containing protein</fullName>
    </recommendedName>
</protein>
<dbReference type="EMBL" id="NCKV01005753">
    <property type="protein sequence ID" value="RWS23868.1"/>
    <property type="molecule type" value="Genomic_DNA"/>
</dbReference>
<dbReference type="VEuPathDB" id="VectorBase:LDEU008172"/>
<dbReference type="InterPro" id="IPR007484">
    <property type="entry name" value="Peptidase_M28"/>
</dbReference>
<dbReference type="InterPro" id="IPR045175">
    <property type="entry name" value="M28_fam"/>
</dbReference>